<dbReference type="HOGENOM" id="CLU_2540317_0_0_0"/>
<dbReference type="KEGG" id="rba:RB11707"/>
<accession>Q7UDX9</accession>
<protein>
    <submittedName>
        <fullName evidence="2">Uncharacterized protein</fullName>
    </submittedName>
</protein>
<gene>
    <name evidence="2" type="ordered locus">RB11707</name>
</gene>
<sequence>MRRNDWEKQRHRLAGSSGYPMGTAAIAKVFSFNRQRFYPLENVLSSPESLIGFQIHRSIRPGTNESDASPADASGSFVDPAGT</sequence>
<dbReference type="EnsemblBacteria" id="CAD79276">
    <property type="protein sequence ID" value="CAD79276"/>
    <property type="gene ID" value="RB11707"/>
</dbReference>
<reference evidence="2 3" key="1">
    <citation type="journal article" date="2003" name="Proc. Natl. Acad. Sci. U.S.A.">
        <title>Complete genome sequence of the marine planctomycete Pirellula sp. strain 1.</title>
        <authorList>
            <person name="Gloeckner F.O."/>
            <person name="Kube M."/>
            <person name="Bauer M."/>
            <person name="Teeling H."/>
            <person name="Lombardot T."/>
            <person name="Ludwig W."/>
            <person name="Gade D."/>
            <person name="Beck A."/>
            <person name="Borzym K."/>
            <person name="Heitmann K."/>
            <person name="Rabus R."/>
            <person name="Schlesner H."/>
            <person name="Amann R."/>
            <person name="Reinhardt R."/>
        </authorList>
    </citation>
    <scope>NUCLEOTIDE SEQUENCE [LARGE SCALE GENOMIC DNA]</scope>
    <source>
        <strain evidence="3">DSM 10527 / NCIMB 13988 / SH1</strain>
    </source>
</reference>
<dbReference type="AlphaFoldDB" id="Q7UDX9"/>
<dbReference type="EMBL" id="BX294153">
    <property type="protein sequence ID" value="CAD79276.1"/>
    <property type="molecule type" value="Genomic_DNA"/>
</dbReference>
<dbReference type="OrthoDB" id="9914041at2"/>
<feature type="region of interest" description="Disordered" evidence="1">
    <location>
        <begin position="60"/>
        <end position="83"/>
    </location>
</feature>
<proteinExistence type="predicted"/>
<dbReference type="PATRIC" id="fig|243090.15.peg.5670"/>
<name>Q7UDX9_RHOBA</name>
<keyword evidence="3" id="KW-1185">Reference proteome</keyword>
<evidence type="ECO:0000313" key="2">
    <source>
        <dbReference type="EMBL" id="CAD79276.1"/>
    </source>
</evidence>
<evidence type="ECO:0000256" key="1">
    <source>
        <dbReference type="SAM" id="MobiDB-lite"/>
    </source>
</evidence>
<evidence type="ECO:0000313" key="3">
    <source>
        <dbReference type="Proteomes" id="UP000001025"/>
    </source>
</evidence>
<dbReference type="InParanoid" id="Q7UDX9"/>
<dbReference type="Proteomes" id="UP000001025">
    <property type="component" value="Chromosome"/>
</dbReference>
<dbReference type="STRING" id="243090.RB11707"/>
<organism evidence="2 3">
    <name type="scientific">Rhodopirellula baltica (strain DSM 10527 / NCIMB 13988 / SH1)</name>
    <dbReference type="NCBI Taxonomy" id="243090"/>
    <lineage>
        <taxon>Bacteria</taxon>
        <taxon>Pseudomonadati</taxon>
        <taxon>Planctomycetota</taxon>
        <taxon>Planctomycetia</taxon>
        <taxon>Pirellulales</taxon>
        <taxon>Pirellulaceae</taxon>
        <taxon>Rhodopirellula</taxon>
    </lineage>
</organism>